<dbReference type="GO" id="GO:0005634">
    <property type="term" value="C:nucleus"/>
    <property type="evidence" value="ECO:0007669"/>
    <property type="project" value="UniProtKB-SubCell"/>
</dbReference>
<dbReference type="GO" id="GO:0007420">
    <property type="term" value="P:brain development"/>
    <property type="evidence" value="ECO:0007669"/>
    <property type="project" value="TreeGrafter"/>
</dbReference>
<evidence type="ECO:0000256" key="5">
    <source>
        <dbReference type="PROSITE-ProRule" id="PRU00108"/>
    </source>
</evidence>
<sequence>MLGNYANPLYPWQLFGSAQLLYRQLSLLQPSKPKEPPCAHSRLDTAPFDSAEQPLDLSKSRNIPPLNDSTNLSDVAVTEQSKIQFPHLPNHQLPFNQATVNIADTVKMSRNRTAFTKEEKEYLIKAFEENFYPDAVRFAELAKATNHTENQIKVWHQNWRSKMRKEKNFKKAPGRPSADDKKSYWGVPMTTEEIERRKSKLPLKKAGGRSVSSKLSEERNNDQSDV</sequence>
<dbReference type="PANTHER" id="PTHR24339">
    <property type="entry name" value="HOMEOBOX PROTEIN EMX-RELATED"/>
    <property type="match status" value="1"/>
</dbReference>
<dbReference type="WBParaSite" id="HDID_0000929001-mRNA-1">
    <property type="protein sequence ID" value="HDID_0000929001-mRNA-1"/>
    <property type="gene ID" value="HDID_0000929001"/>
</dbReference>
<feature type="compositionally biased region" description="Basic residues" evidence="7">
    <location>
        <begin position="197"/>
        <end position="207"/>
    </location>
</feature>
<dbReference type="CDD" id="cd00086">
    <property type="entry name" value="homeodomain"/>
    <property type="match status" value="1"/>
</dbReference>
<evidence type="ECO:0000256" key="7">
    <source>
        <dbReference type="SAM" id="MobiDB-lite"/>
    </source>
</evidence>
<evidence type="ECO:0000256" key="3">
    <source>
        <dbReference type="ARBA" id="ARBA00023155"/>
    </source>
</evidence>
<dbReference type="GO" id="GO:0030182">
    <property type="term" value="P:neuron differentiation"/>
    <property type="evidence" value="ECO:0007669"/>
    <property type="project" value="TreeGrafter"/>
</dbReference>
<gene>
    <name evidence="9" type="ORF">HDID_LOCUS9288</name>
</gene>
<evidence type="ECO:0000256" key="4">
    <source>
        <dbReference type="ARBA" id="ARBA00023242"/>
    </source>
</evidence>
<organism evidence="11">
    <name type="scientific">Hymenolepis diminuta</name>
    <name type="common">Rat tapeworm</name>
    <dbReference type="NCBI Taxonomy" id="6216"/>
    <lineage>
        <taxon>Eukaryota</taxon>
        <taxon>Metazoa</taxon>
        <taxon>Spiralia</taxon>
        <taxon>Lophotrochozoa</taxon>
        <taxon>Platyhelminthes</taxon>
        <taxon>Cestoda</taxon>
        <taxon>Eucestoda</taxon>
        <taxon>Cyclophyllidea</taxon>
        <taxon>Hymenolepididae</taxon>
        <taxon>Hymenolepis</taxon>
    </lineage>
</organism>
<feature type="region of interest" description="Disordered" evidence="7">
    <location>
        <begin position="165"/>
        <end position="226"/>
    </location>
</feature>
<dbReference type="Gene3D" id="1.10.10.60">
    <property type="entry name" value="Homeodomain-like"/>
    <property type="match status" value="1"/>
</dbReference>
<dbReference type="GO" id="GO:0000978">
    <property type="term" value="F:RNA polymerase II cis-regulatory region sequence-specific DNA binding"/>
    <property type="evidence" value="ECO:0007669"/>
    <property type="project" value="TreeGrafter"/>
</dbReference>
<feature type="compositionally biased region" description="Basic and acidic residues" evidence="7">
    <location>
        <begin position="215"/>
        <end position="226"/>
    </location>
</feature>
<dbReference type="PROSITE" id="PS50071">
    <property type="entry name" value="HOMEOBOX_2"/>
    <property type="match status" value="1"/>
</dbReference>
<keyword evidence="2 5" id="KW-0238">DNA-binding</keyword>
<dbReference type="Pfam" id="PF00046">
    <property type="entry name" value="Homeodomain"/>
    <property type="match status" value="1"/>
</dbReference>
<dbReference type="SUPFAM" id="SSF46689">
    <property type="entry name" value="Homeodomain-like"/>
    <property type="match status" value="1"/>
</dbReference>
<evidence type="ECO:0000256" key="1">
    <source>
        <dbReference type="ARBA" id="ARBA00004123"/>
    </source>
</evidence>
<protein>
    <submittedName>
        <fullName evidence="11">Homeobox domain-containing protein</fullName>
    </submittedName>
</protein>
<evidence type="ECO:0000259" key="8">
    <source>
        <dbReference type="PROSITE" id="PS50071"/>
    </source>
</evidence>
<accession>A0A0R3SUU0</accession>
<keyword evidence="3 5" id="KW-0371">Homeobox</keyword>
<dbReference type="STRING" id="6216.A0A0R3SUU0"/>
<evidence type="ECO:0000313" key="10">
    <source>
        <dbReference type="Proteomes" id="UP000274504"/>
    </source>
</evidence>
<feature type="domain" description="Homeobox" evidence="8">
    <location>
        <begin position="106"/>
        <end position="166"/>
    </location>
</feature>
<dbReference type="EMBL" id="UYSG01011253">
    <property type="protein sequence ID" value="VDL61606.1"/>
    <property type="molecule type" value="Genomic_DNA"/>
</dbReference>
<dbReference type="PANTHER" id="PTHR24339:SF28">
    <property type="entry name" value="E5-RELATED"/>
    <property type="match status" value="1"/>
</dbReference>
<evidence type="ECO:0000256" key="6">
    <source>
        <dbReference type="RuleBase" id="RU000682"/>
    </source>
</evidence>
<dbReference type="InterPro" id="IPR009057">
    <property type="entry name" value="Homeodomain-like_sf"/>
</dbReference>
<dbReference type="InterPro" id="IPR050877">
    <property type="entry name" value="EMX-VAX-Noto_Homeobox_TFs"/>
</dbReference>
<feature type="DNA-binding region" description="Homeobox" evidence="5">
    <location>
        <begin position="108"/>
        <end position="167"/>
    </location>
</feature>
<reference evidence="11" key="1">
    <citation type="submission" date="2017-02" db="UniProtKB">
        <authorList>
            <consortium name="WormBaseParasite"/>
        </authorList>
    </citation>
    <scope>IDENTIFICATION</scope>
</reference>
<evidence type="ECO:0000256" key="2">
    <source>
        <dbReference type="ARBA" id="ARBA00023125"/>
    </source>
</evidence>
<proteinExistence type="predicted"/>
<comment type="subcellular location">
    <subcellularLocation>
        <location evidence="1 5 6">Nucleus</location>
    </subcellularLocation>
</comment>
<dbReference type="Proteomes" id="UP000274504">
    <property type="component" value="Unassembled WGS sequence"/>
</dbReference>
<dbReference type="InterPro" id="IPR001356">
    <property type="entry name" value="HD"/>
</dbReference>
<dbReference type="GO" id="GO:0000981">
    <property type="term" value="F:DNA-binding transcription factor activity, RNA polymerase II-specific"/>
    <property type="evidence" value="ECO:0007669"/>
    <property type="project" value="TreeGrafter"/>
</dbReference>
<name>A0A0R3SUU0_HYMDI</name>
<reference evidence="9 10" key="2">
    <citation type="submission" date="2018-11" db="EMBL/GenBank/DDBJ databases">
        <authorList>
            <consortium name="Pathogen Informatics"/>
        </authorList>
    </citation>
    <scope>NUCLEOTIDE SEQUENCE [LARGE SCALE GENOMIC DNA]</scope>
</reference>
<keyword evidence="4 5" id="KW-0539">Nucleus</keyword>
<dbReference type="SMART" id="SM00389">
    <property type="entry name" value="HOX"/>
    <property type="match status" value="1"/>
</dbReference>
<evidence type="ECO:0000313" key="11">
    <source>
        <dbReference type="WBParaSite" id="HDID_0000929001-mRNA-1"/>
    </source>
</evidence>
<dbReference type="AlphaFoldDB" id="A0A0R3SUU0"/>
<dbReference type="OrthoDB" id="6159439at2759"/>
<evidence type="ECO:0000313" key="9">
    <source>
        <dbReference type="EMBL" id="VDL61606.1"/>
    </source>
</evidence>